<reference evidence="1" key="2">
    <citation type="submission" date="2022-06" db="UniProtKB">
        <authorList>
            <consortium name="EnsemblMetazoa"/>
        </authorList>
    </citation>
    <scope>IDENTIFICATION</scope>
</reference>
<dbReference type="PANTHER" id="PTHR14614">
    <property type="entry name" value="HEPATOCELLULAR CARCINOMA-ASSOCIATED ANTIGEN"/>
    <property type="match status" value="1"/>
</dbReference>
<evidence type="ECO:0000313" key="1">
    <source>
        <dbReference type="EnsemblMetazoa" id="XP_008186002.1"/>
    </source>
</evidence>
<dbReference type="Pfam" id="PF10294">
    <property type="entry name" value="Methyltransf_16"/>
    <property type="match status" value="1"/>
</dbReference>
<dbReference type="Gene3D" id="3.40.50.150">
    <property type="entry name" value="Vaccinia Virus protein VP39"/>
    <property type="match status" value="1"/>
</dbReference>
<dbReference type="GO" id="GO:0032991">
    <property type="term" value="C:protein-containing complex"/>
    <property type="evidence" value="ECO:0007669"/>
    <property type="project" value="TreeGrafter"/>
</dbReference>
<dbReference type="InterPro" id="IPR019410">
    <property type="entry name" value="Methyltransf_16"/>
</dbReference>
<evidence type="ECO:0000313" key="2">
    <source>
        <dbReference type="Proteomes" id="UP000007819"/>
    </source>
</evidence>
<dbReference type="OrthoDB" id="194386at2759"/>
<organism evidence="1 2">
    <name type="scientific">Acyrthosiphon pisum</name>
    <name type="common">Pea aphid</name>
    <dbReference type="NCBI Taxonomy" id="7029"/>
    <lineage>
        <taxon>Eukaryota</taxon>
        <taxon>Metazoa</taxon>
        <taxon>Ecdysozoa</taxon>
        <taxon>Arthropoda</taxon>
        <taxon>Hexapoda</taxon>
        <taxon>Insecta</taxon>
        <taxon>Pterygota</taxon>
        <taxon>Neoptera</taxon>
        <taxon>Paraneoptera</taxon>
        <taxon>Hemiptera</taxon>
        <taxon>Sternorrhyncha</taxon>
        <taxon>Aphidomorpha</taxon>
        <taxon>Aphidoidea</taxon>
        <taxon>Aphididae</taxon>
        <taxon>Macrosiphini</taxon>
        <taxon>Acyrthosiphon</taxon>
    </lineage>
</organism>
<accession>A0A8R2B883</accession>
<dbReference type="RefSeq" id="XP_008186002.1">
    <property type="nucleotide sequence ID" value="XM_008187780.2"/>
</dbReference>
<dbReference type="RefSeq" id="XP_016662324.1">
    <property type="nucleotide sequence ID" value="XM_016806835.1"/>
</dbReference>
<name>A0A8R2B883_ACYPI</name>
<sequence>MGITMVDCLNNVMVRQFMCATQLAAINFKVKNISKEVDFILMILSHPILQKYPLKTLYITTFLKTIIIQMENNGNELSDDLYLKYVELIQNQSNEGPFYKHYILDNNISNELTESVITIQESTSIVSQGTTGLCTWQAGIALSCWCLKNQDILKDKFVIELGCGTGLSGISACLNCSPSEYWFTDCHSAVLNTLKHNIQINETHHKFNCKYDIIQLSWNDIEDLKLFEKKKPDLVLAADVIFDDTMFEPLCSTLKYFTINITTEIILFCTLRNSETYTKFLATLKKYDLHFAQSVLPDNYSIVLQQNCPIYIIRVKQNAVMSKYNIL</sequence>
<dbReference type="EnsemblMetazoa" id="XM_016806835.2">
    <property type="protein sequence ID" value="XP_016662324.1"/>
    <property type="gene ID" value="LOC100162167"/>
</dbReference>
<dbReference type="InterPro" id="IPR029063">
    <property type="entry name" value="SAM-dependent_MTases_sf"/>
</dbReference>
<dbReference type="Proteomes" id="UP000007819">
    <property type="component" value="Chromosome A1"/>
</dbReference>
<dbReference type="KEGG" id="api:100162167"/>
<protein>
    <submittedName>
        <fullName evidence="1">Uncharacterized protein</fullName>
    </submittedName>
</protein>
<dbReference type="AlphaFoldDB" id="A0A8R2B883"/>
<dbReference type="PANTHER" id="PTHR14614:SF130">
    <property type="entry name" value="PROTEIN-LYSINE N-METHYLTRANSFERASE EEF2KMT"/>
    <property type="match status" value="1"/>
</dbReference>
<proteinExistence type="predicted"/>
<reference evidence="2" key="1">
    <citation type="submission" date="2010-06" db="EMBL/GenBank/DDBJ databases">
        <authorList>
            <person name="Jiang H."/>
            <person name="Abraham K."/>
            <person name="Ali S."/>
            <person name="Alsbrooks S.L."/>
            <person name="Anim B.N."/>
            <person name="Anosike U.S."/>
            <person name="Attaway T."/>
            <person name="Bandaranaike D.P."/>
            <person name="Battles P.K."/>
            <person name="Bell S.N."/>
            <person name="Bell A.V."/>
            <person name="Beltran B."/>
            <person name="Bickham C."/>
            <person name="Bustamante Y."/>
            <person name="Caleb T."/>
            <person name="Canada A."/>
            <person name="Cardenas V."/>
            <person name="Carter K."/>
            <person name="Chacko J."/>
            <person name="Chandrabose M.N."/>
            <person name="Chavez D."/>
            <person name="Chavez A."/>
            <person name="Chen L."/>
            <person name="Chu H.-S."/>
            <person name="Claassen K.J."/>
            <person name="Cockrell R."/>
            <person name="Collins M."/>
            <person name="Cooper J.A."/>
            <person name="Cree A."/>
            <person name="Curry S.M."/>
            <person name="Da Y."/>
            <person name="Dao M.D."/>
            <person name="Das B."/>
            <person name="Davila M.-L."/>
            <person name="Davy-Carroll L."/>
            <person name="Denson S."/>
            <person name="Dinh H."/>
            <person name="Ebong V.E."/>
            <person name="Edwards J.R."/>
            <person name="Egan A."/>
            <person name="El-Daye J."/>
            <person name="Escobedo L."/>
            <person name="Fernandez S."/>
            <person name="Fernando P.R."/>
            <person name="Flagg N."/>
            <person name="Forbes L.D."/>
            <person name="Fowler R.G."/>
            <person name="Fu Q."/>
            <person name="Gabisi R.A."/>
            <person name="Ganer J."/>
            <person name="Garbino Pronczuk A."/>
            <person name="Garcia R.M."/>
            <person name="Garner T."/>
            <person name="Garrett T.E."/>
            <person name="Gonzalez D.A."/>
            <person name="Hamid H."/>
            <person name="Hawkins E.S."/>
            <person name="Hirani K."/>
            <person name="Hogues M.E."/>
            <person name="Hollins B."/>
            <person name="Hsiao C.-H."/>
            <person name="Jabil R."/>
            <person name="James M.L."/>
            <person name="Jhangiani S.N."/>
            <person name="Johnson B."/>
            <person name="Johnson Q."/>
            <person name="Joshi V."/>
            <person name="Kalu J.B."/>
            <person name="Kam C."/>
            <person name="Kashfia A."/>
            <person name="Keebler J."/>
            <person name="Kisamo H."/>
            <person name="Kovar C.L."/>
            <person name="Lago L.A."/>
            <person name="Lai C.-Y."/>
            <person name="Laidlaw J."/>
            <person name="Lara F."/>
            <person name="Le T.-K."/>
            <person name="Lee S.L."/>
            <person name="Legall F.H."/>
            <person name="Lemon S.J."/>
            <person name="Lewis L.R."/>
            <person name="Li B."/>
            <person name="Liu Y."/>
            <person name="Liu Y.-S."/>
            <person name="Lopez J."/>
            <person name="Lozado R.J."/>
            <person name="Lu J."/>
            <person name="Madu R.C."/>
            <person name="Maheshwari M."/>
            <person name="Maheshwari R."/>
            <person name="Malloy K."/>
            <person name="Martinez E."/>
            <person name="Mathew T."/>
            <person name="Mercado I.C."/>
            <person name="Mercado C."/>
            <person name="Meyer B."/>
            <person name="Montgomery K."/>
            <person name="Morgan M.B."/>
            <person name="Munidasa M."/>
            <person name="Nazareth L.V."/>
            <person name="Nelson J."/>
            <person name="Ng B.M."/>
            <person name="Nguyen N.B."/>
            <person name="Nguyen P.Q."/>
            <person name="Nguyen T."/>
            <person name="Obregon M."/>
            <person name="Okwuonu G.O."/>
            <person name="Onwere C.G."/>
            <person name="Orozco G."/>
            <person name="Parra A."/>
            <person name="Patel S."/>
            <person name="Patil S."/>
            <person name="Perez A."/>
            <person name="Perez Y."/>
            <person name="Pham C."/>
            <person name="Primus E.L."/>
            <person name="Pu L.-L."/>
            <person name="Puazo M."/>
            <person name="Qin X."/>
            <person name="Quiroz J.B."/>
            <person name="Reese J."/>
            <person name="Richards S."/>
            <person name="Rives C.M."/>
            <person name="Robberts R."/>
            <person name="Ruiz S.J."/>
            <person name="Ruiz M.J."/>
            <person name="Santibanez J."/>
            <person name="Schneider B.W."/>
            <person name="Sisson I."/>
            <person name="Smith M."/>
            <person name="Sodergren E."/>
            <person name="Song X.-Z."/>
            <person name="Song B.B."/>
            <person name="Summersgill H."/>
            <person name="Thelus R."/>
            <person name="Thornton R.D."/>
            <person name="Trejos Z.Y."/>
            <person name="Usmani K."/>
            <person name="Vattathil S."/>
            <person name="Villasana D."/>
            <person name="Walker D.L."/>
            <person name="Wang S."/>
            <person name="Wang K."/>
            <person name="White C.S."/>
            <person name="Williams A.C."/>
            <person name="Williamson J."/>
            <person name="Wilson K."/>
            <person name="Woghiren I.O."/>
            <person name="Woodworth J.R."/>
            <person name="Worley K.C."/>
            <person name="Wright R.A."/>
            <person name="Wu W."/>
            <person name="Young L."/>
            <person name="Zhang L."/>
            <person name="Zhang J."/>
            <person name="Zhu Y."/>
            <person name="Muzny D.M."/>
            <person name="Weinstock G."/>
            <person name="Gibbs R.A."/>
        </authorList>
    </citation>
    <scope>NUCLEOTIDE SEQUENCE [LARGE SCALE GENOMIC DNA]</scope>
    <source>
        <strain evidence="2">LSR1</strain>
    </source>
</reference>
<dbReference type="SUPFAM" id="SSF53335">
    <property type="entry name" value="S-adenosyl-L-methionine-dependent methyltransferases"/>
    <property type="match status" value="1"/>
</dbReference>
<keyword evidence="2" id="KW-1185">Reference proteome</keyword>
<dbReference type="GeneID" id="100162167"/>
<dbReference type="EnsemblMetazoa" id="XM_008187780.3">
    <property type="protein sequence ID" value="XP_008186002.1"/>
    <property type="gene ID" value="LOC100162167"/>
</dbReference>